<gene>
    <name evidence="2" type="ORF">E7Y31_02580</name>
</gene>
<dbReference type="GO" id="GO:0016780">
    <property type="term" value="F:phosphotransferase activity, for other substituted phosphate groups"/>
    <property type="evidence" value="ECO:0007669"/>
    <property type="project" value="InterPro"/>
</dbReference>
<comment type="caution">
    <text evidence="2">The sequence shown here is derived from an EMBL/GenBank/DDBJ whole genome shotgun (WGS) entry which is preliminary data.</text>
</comment>
<reference evidence="2 3" key="1">
    <citation type="submission" date="2019-04" db="EMBL/GenBank/DDBJ databases">
        <title>Draft genome sequences for three unisolated Alnus-infective Frankia Sp+ strains, AgTrS, AiOr and AvVan, the first sequenced Frankia strains able to sporulate in-planta.</title>
        <authorList>
            <person name="Bethencourt L."/>
            <person name="Vautrin F."/>
            <person name="Taib N."/>
            <person name="Dubost A."/>
            <person name="Castro-Garcia L."/>
            <person name="Imbaud O."/>
            <person name="Abrouk D."/>
            <person name="Fournier P."/>
            <person name="Briolay J."/>
            <person name="Nguyen A."/>
            <person name="Normand P."/>
            <person name="Fernandez M.P."/>
            <person name="Brochier-Armanet C."/>
            <person name="Herrera-Belaroussi A."/>
        </authorList>
    </citation>
    <scope>NUCLEOTIDE SEQUENCE [LARGE SCALE GENOMIC DNA]</scope>
    <source>
        <strain evidence="2 3">AvVan</strain>
    </source>
</reference>
<dbReference type="EMBL" id="SSXH01000029">
    <property type="protein sequence ID" value="THJ75933.1"/>
    <property type="molecule type" value="Genomic_DNA"/>
</dbReference>
<feature type="transmembrane region" description="Helical" evidence="1">
    <location>
        <begin position="206"/>
        <end position="223"/>
    </location>
</feature>
<dbReference type="Pfam" id="PF01066">
    <property type="entry name" value="CDP-OH_P_transf"/>
    <property type="match status" value="1"/>
</dbReference>
<feature type="transmembrane region" description="Helical" evidence="1">
    <location>
        <begin position="153"/>
        <end position="179"/>
    </location>
</feature>
<name>A0A4S5EUE0_9ACTN</name>
<protein>
    <submittedName>
        <fullName evidence="2">CDP-alcohol phosphatidyltransferase family protein</fullName>
    </submittedName>
</protein>
<proteinExistence type="predicted"/>
<evidence type="ECO:0000313" key="3">
    <source>
        <dbReference type="Proteomes" id="UP000305282"/>
    </source>
</evidence>
<dbReference type="GO" id="GO:0008654">
    <property type="term" value="P:phospholipid biosynthetic process"/>
    <property type="evidence" value="ECO:0007669"/>
    <property type="project" value="InterPro"/>
</dbReference>
<keyword evidence="1" id="KW-0472">Membrane</keyword>
<dbReference type="AlphaFoldDB" id="A0A4S5EUE0"/>
<evidence type="ECO:0000313" key="2">
    <source>
        <dbReference type="EMBL" id="THJ75933.1"/>
    </source>
</evidence>
<accession>A0A4S5EUE0</accession>
<dbReference type="InterPro" id="IPR000462">
    <property type="entry name" value="CDP-OH_P_trans"/>
</dbReference>
<dbReference type="InterPro" id="IPR043130">
    <property type="entry name" value="CDP-OH_PTrfase_TM_dom"/>
</dbReference>
<keyword evidence="1" id="KW-1133">Transmembrane helix</keyword>
<dbReference type="Proteomes" id="UP000305282">
    <property type="component" value="Unassembled WGS sequence"/>
</dbReference>
<keyword evidence="1" id="KW-0812">Transmembrane</keyword>
<feature type="transmembrane region" description="Helical" evidence="1">
    <location>
        <begin position="229"/>
        <end position="251"/>
    </location>
</feature>
<feature type="transmembrane region" description="Helical" evidence="1">
    <location>
        <begin position="82"/>
        <end position="103"/>
    </location>
</feature>
<keyword evidence="3" id="KW-1185">Reference proteome</keyword>
<sequence length="261" mass="26703">MVLAHPLPPAGRGERGTRWRTTRLYVPGTMDGVRTPVPDRDTYLARWSALHGGYDPLGGLWVVRAWLTLVHRVASPLAARRVTPSAVTAAGVAVTALALPAAAAGGHWPLLAVLMMLLGGVADSLDGAVAVLTDRASAWGYLLDSVADRCGDLLYLVALWYVGAPGGLLIAAGCALGLLEYTRARGGNAGFGQIGVVTVGERPTRLIVAAFGLAGAGIVPGLADVAGTVAAVATLAVCVVGLGQLLTTLHAELSSEPPPRD</sequence>
<evidence type="ECO:0000256" key="1">
    <source>
        <dbReference type="SAM" id="Phobius"/>
    </source>
</evidence>
<dbReference type="GO" id="GO:0016020">
    <property type="term" value="C:membrane"/>
    <property type="evidence" value="ECO:0007669"/>
    <property type="project" value="InterPro"/>
</dbReference>
<keyword evidence="2" id="KW-0808">Transferase</keyword>
<organism evidence="2 3">
    <name type="scientific">Candidatus Frankia alpina</name>
    <dbReference type="NCBI Taxonomy" id="2699483"/>
    <lineage>
        <taxon>Bacteria</taxon>
        <taxon>Bacillati</taxon>
        <taxon>Actinomycetota</taxon>
        <taxon>Actinomycetes</taxon>
        <taxon>Frankiales</taxon>
        <taxon>Frankiaceae</taxon>
        <taxon>Frankia</taxon>
    </lineage>
</organism>
<dbReference type="OrthoDB" id="5195266at2"/>
<dbReference type="Gene3D" id="1.20.120.1760">
    <property type="match status" value="1"/>
</dbReference>